<dbReference type="OrthoDB" id="3248986at2759"/>
<feature type="region of interest" description="Disordered" evidence="1">
    <location>
        <begin position="250"/>
        <end position="270"/>
    </location>
</feature>
<dbReference type="EMBL" id="MU151641">
    <property type="protein sequence ID" value="KAF9442396.1"/>
    <property type="molecule type" value="Genomic_DNA"/>
</dbReference>
<feature type="compositionally biased region" description="Basic and acidic residues" evidence="1">
    <location>
        <begin position="253"/>
        <end position="270"/>
    </location>
</feature>
<proteinExistence type="predicted"/>
<dbReference type="AlphaFoldDB" id="A0A9P5X3W8"/>
<dbReference type="PANTHER" id="PTHR46579:SF1">
    <property type="entry name" value="F5_8 TYPE C DOMAIN-CONTAINING PROTEIN"/>
    <property type="match status" value="1"/>
</dbReference>
<accession>A0A9P5X3W8</accession>
<reference evidence="2" key="1">
    <citation type="submission" date="2020-11" db="EMBL/GenBank/DDBJ databases">
        <authorList>
            <consortium name="DOE Joint Genome Institute"/>
            <person name="Ahrendt S."/>
            <person name="Riley R."/>
            <person name="Andreopoulos W."/>
            <person name="Labutti K."/>
            <person name="Pangilinan J."/>
            <person name="Ruiz-Duenas F.J."/>
            <person name="Barrasa J.M."/>
            <person name="Sanchez-Garcia M."/>
            <person name="Camarero S."/>
            <person name="Miyauchi S."/>
            <person name="Serrano A."/>
            <person name="Linde D."/>
            <person name="Babiker R."/>
            <person name="Drula E."/>
            <person name="Ayuso-Fernandez I."/>
            <person name="Pacheco R."/>
            <person name="Padilla G."/>
            <person name="Ferreira P."/>
            <person name="Barriuso J."/>
            <person name="Kellner H."/>
            <person name="Castanera R."/>
            <person name="Alfaro M."/>
            <person name="Ramirez L."/>
            <person name="Pisabarro A.G."/>
            <person name="Kuo A."/>
            <person name="Tritt A."/>
            <person name="Lipzen A."/>
            <person name="He G."/>
            <person name="Yan M."/>
            <person name="Ng V."/>
            <person name="Cullen D."/>
            <person name="Martin F."/>
            <person name="Rosso M.-N."/>
            <person name="Henrissat B."/>
            <person name="Hibbett D."/>
            <person name="Martinez A.T."/>
            <person name="Grigoriev I.V."/>
        </authorList>
    </citation>
    <scope>NUCLEOTIDE SEQUENCE</scope>
    <source>
        <strain evidence="2">MF-IS2</strain>
    </source>
</reference>
<evidence type="ECO:0000313" key="2">
    <source>
        <dbReference type="EMBL" id="KAF9442396.1"/>
    </source>
</evidence>
<protein>
    <recommendedName>
        <fullName evidence="4">DUF4218 domain-containing protein</fullName>
    </recommendedName>
</protein>
<gene>
    <name evidence="2" type="ORF">P691DRAFT_765263</name>
</gene>
<name>A0A9P5X3W8_9AGAR</name>
<dbReference type="PANTHER" id="PTHR46579">
    <property type="entry name" value="F5/8 TYPE C DOMAIN-CONTAINING PROTEIN-RELATED"/>
    <property type="match status" value="1"/>
</dbReference>
<evidence type="ECO:0000256" key="1">
    <source>
        <dbReference type="SAM" id="MobiDB-lite"/>
    </source>
</evidence>
<keyword evidence="3" id="KW-1185">Reference proteome</keyword>
<evidence type="ECO:0000313" key="3">
    <source>
        <dbReference type="Proteomes" id="UP000807342"/>
    </source>
</evidence>
<comment type="caution">
    <text evidence="2">The sequence shown here is derived from an EMBL/GenBank/DDBJ whole genome shotgun (WGS) entry which is preliminary data.</text>
</comment>
<organism evidence="2 3">
    <name type="scientific">Macrolepiota fuliginosa MF-IS2</name>
    <dbReference type="NCBI Taxonomy" id="1400762"/>
    <lineage>
        <taxon>Eukaryota</taxon>
        <taxon>Fungi</taxon>
        <taxon>Dikarya</taxon>
        <taxon>Basidiomycota</taxon>
        <taxon>Agaricomycotina</taxon>
        <taxon>Agaricomycetes</taxon>
        <taxon>Agaricomycetidae</taxon>
        <taxon>Agaricales</taxon>
        <taxon>Agaricineae</taxon>
        <taxon>Agaricaceae</taxon>
        <taxon>Macrolepiota</taxon>
    </lineage>
</organism>
<sequence length="654" mass="75025">MENVFLVGVVPGPKEPSVTQISHLLAPLIDALLELWEPGIYLQQTPWYPSSRRIVSAVILLVCDLITSKKMAGFGSAQSRNFCSHCYLTLNNITNFNFWSWDCCTQDVHHVMASAWKAATSKEEQDKIFNQHGLQWSELLCLPYFNPTSSVVIDSMHCFYLGLFHRHAINIWGMDMTIEDGEGATYQKLSKAPTNLEYQKALAAFSSGNFNLFNHFRWHVVAHVCAFFNLHFGGTKSTLISNLQQYRASLPPEHPDLHHKNPDKNMPKTDHPNKQVNVTPADQIPASIAQAPAAMPPITPPETTNKRQHLSSKDDINFWWLCAPKSKWQTFSVKELRETLEFKSPHTDLGGMKKPALILQIQALRKEEGIIDEEGNVKDSEMRKESKTQSHKTALQAEGSLVWTTLTTNPSVFGSWETVWPAQAHLPEQCKDMVNLSLPSWVSKGPAYPGQEKGGKLHADQWWSFFTINLPITLTRLWGAEPQDSHKAKMLENFLYLVSVVKVVSKRTIVEEDILLYEDHMQKYLKTLWDLYPGIELTPYQHIALHFGDYLRRFSPTHGWRCFAFERYNYVLQQVSTNQLFGQMEKTMFGKFCMLQNLCILFNEHLLPWQLHPLIKAYTYSFNCDTRGMLMSEDLVAYDRGDDEDFLFRETVTL</sequence>
<dbReference type="Proteomes" id="UP000807342">
    <property type="component" value="Unassembled WGS sequence"/>
</dbReference>
<evidence type="ECO:0008006" key="4">
    <source>
        <dbReference type="Google" id="ProtNLM"/>
    </source>
</evidence>